<organism evidence="1 2">
    <name type="scientific">Holothuria leucospilota</name>
    <name type="common">Black long sea cucumber</name>
    <name type="synonym">Mertensiothuria leucospilota</name>
    <dbReference type="NCBI Taxonomy" id="206669"/>
    <lineage>
        <taxon>Eukaryota</taxon>
        <taxon>Metazoa</taxon>
        <taxon>Echinodermata</taxon>
        <taxon>Eleutherozoa</taxon>
        <taxon>Echinozoa</taxon>
        <taxon>Holothuroidea</taxon>
        <taxon>Aspidochirotacea</taxon>
        <taxon>Aspidochirotida</taxon>
        <taxon>Holothuriidae</taxon>
        <taxon>Holothuria</taxon>
    </lineage>
</organism>
<sequence>METTPKGKRMTLKQTSGSLKCLIDVLSTKLEPFAKHLANAKWQAQQFDSLRKQVPKEWVLMYIDFAENYNCHFQDEAQSAHWSYNQATVHPIVAYYNCPKESCREVTHESMIFISDDRVHDQHAVQHFITIATEHLAHQGIPMVRQVHFSDGAGSQYKNKVSFNDASFGMDDLGFPIEKHFFGSRHGKGPCDAEIGVVKKCASRAVLARQVIIANAHDLYKFRRDYLTLPKGTQEEHTHAKRKFFFVRDGEVKRGDERIARTEGLKPVPQTRAMHSFVGERPNIVSARERSCFCEMCIAKDHASCVNTNFLGTWKTSLKGRGEVFNKPLEVDDSILPTLVNLMPVTNNCSYGISTCATSAEILTSSSDPISLVSESAGPCPDVTNGLQTDGEWQLRQGDDW</sequence>
<dbReference type="AlphaFoldDB" id="A0A9Q1HK37"/>
<accession>A0A9Q1HK37</accession>
<gene>
    <name evidence="1" type="ORF">HOLleu_03120</name>
</gene>
<proteinExistence type="predicted"/>
<dbReference type="OrthoDB" id="6152551at2759"/>
<comment type="caution">
    <text evidence="1">The sequence shown here is derived from an EMBL/GenBank/DDBJ whole genome shotgun (WGS) entry which is preliminary data.</text>
</comment>
<dbReference type="PANTHER" id="PTHR46601">
    <property type="entry name" value="ULP_PROTEASE DOMAIN-CONTAINING PROTEIN"/>
    <property type="match status" value="1"/>
</dbReference>
<name>A0A9Q1HK37_HOLLE</name>
<keyword evidence="2" id="KW-1185">Reference proteome</keyword>
<reference evidence="1" key="1">
    <citation type="submission" date="2021-10" db="EMBL/GenBank/DDBJ databases">
        <title>Tropical sea cucumber genome reveals ecological adaptation and Cuvierian tubules defense mechanism.</title>
        <authorList>
            <person name="Chen T."/>
        </authorList>
    </citation>
    <scope>NUCLEOTIDE SEQUENCE</scope>
    <source>
        <strain evidence="1">Nanhai2018</strain>
        <tissue evidence="1">Muscle</tissue>
    </source>
</reference>
<dbReference type="Proteomes" id="UP001152320">
    <property type="component" value="Chromosome 1"/>
</dbReference>
<evidence type="ECO:0000313" key="2">
    <source>
        <dbReference type="Proteomes" id="UP001152320"/>
    </source>
</evidence>
<dbReference type="PANTHER" id="PTHR46601:SF1">
    <property type="entry name" value="ADF-H DOMAIN-CONTAINING PROTEIN"/>
    <property type="match status" value="1"/>
</dbReference>
<evidence type="ECO:0000313" key="1">
    <source>
        <dbReference type="EMBL" id="KAJ8050069.1"/>
    </source>
</evidence>
<protein>
    <submittedName>
        <fullName evidence="1">Uncharacterized protein</fullName>
    </submittedName>
</protein>
<dbReference type="EMBL" id="JAIZAY010000001">
    <property type="protein sequence ID" value="KAJ8050069.1"/>
    <property type="molecule type" value="Genomic_DNA"/>
</dbReference>